<dbReference type="Proteomes" id="UP000240883">
    <property type="component" value="Unassembled WGS sequence"/>
</dbReference>
<protein>
    <submittedName>
        <fullName evidence="1">Uncharacterized protein</fullName>
    </submittedName>
</protein>
<evidence type="ECO:0000313" key="1">
    <source>
        <dbReference type="EMBL" id="PSN70573.1"/>
    </source>
</evidence>
<dbReference type="EMBL" id="KZ678131">
    <property type="protein sequence ID" value="PSN70573.1"/>
    <property type="molecule type" value="Genomic_DNA"/>
</dbReference>
<dbReference type="OrthoDB" id="4192220at2759"/>
<accession>A0A2T2NYU0</accession>
<name>A0A2T2NYU0_CORCC</name>
<organism evidence="1 2">
    <name type="scientific">Corynespora cassiicola Philippines</name>
    <dbReference type="NCBI Taxonomy" id="1448308"/>
    <lineage>
        <taxon>Eukaryota</taxon>
        <taxon>Fungi</taxon>
        <taxon>Dikarya</taxon>
        <taxon>Ascomycota</taxon>
        <taxon>Pezizomycotina</taxon>
        <taxon>Dothideomycetes</taxon>
        <taxon>Pleosporomycetidae</taxon>
        <taxon>Pleosporales</taxon>
        <taxon>Corynesporascaceae</taxon>
        <taxon>Corynespora</taxon>
    </lineage>
</organism>
<reference evidence="1 2" key="1">
    <citation type="journal article" date="2018" name="Front. Microbiol.">
        <title>Genome-Wide Analysis of Corynespora cassiicola Leaf Fall Disease Putative Effectors.</title>
        <authorList>
            <person name="Lopez D."/>
            <person name="Ribeiro S."/>
            <person name="Label P."/>
            <person name="Fumanal B."/>
            <person name="Venisse J.S."/>
            <person name="Kohler A."/>
            <person name="de Oliveira R.R."/>
            <person name="Labutti K."/>
            <person name="Lipzen A."/>
            <person name="Lail K."/>
            <person name="Bauer D."/>
            <person name="Ohm R.A."/>
            <person name="Barry K.W."/>
            <person name="Spatafora J."/>
            <person name="Grigoriev I.V."/>
            <person name="Martin F.M."/>
            <person name="Pujade-Renaud V."/>
        </authorList>
    </citation>
    <scope>NUCLEOTIDE SEQUENCE [LARGE SCALE GENOMIC DNA]</scope>
    <source>
        <strain evidence="1 2">Philippines</strain>
    </source>
</reference>
<evidence type="ECO:0000313" key="2">
    <source>
        <dbReference type="Proteomes" id="UP000240883"/>
    </source>
</evidence>
<proteinExistence type="predicted"/>
<keyword evidence="2" id="KW-1185">Reference proteome</keyword>
<sequence length="269" mass="30843">MLPRLEHVRLRVRTCEALFADPTAPDDLIRLPNTRTFIYNCSRLYGLPLPTCRWAYNSPITHAHDDLLWHTVTTGLEKLVSRPDYAPKGMKIYAFMTTDCGNNDRSIWRAHIRADMQSKMSLALPHRNVWLESMIRGSWLIRLPGGSELMTTPENIEAIAEGQLWQEVVGGARLPAAVLADEREGKTSFAVGCANKELDLLKTSQQWREDNPRKGTSHWYNEKRTGIKLLCAEERRGKDEYLALRPIREITPQGWERVVPDNVLKKIQD</sequence>
<dbReference type="AlphaFoldDB" id="A0A2T2NYU0"/>
<gene>
    <name evidence="1" type="ORF">BS50DRAFT_597877</name>
</gene>